<sequence>MDEVRGSDVYRARIGEIADSRLVTAMLVLIEVASAVVQPDAWEGRYRVLVGPLDGSWEVGVREARTRRAAKRELAEVQTLLSRLSADEARRALELTA</sequence>
<gene>
    <name evidence="1" type="ORF">GCM10022215_40420</name>
</gene>
<evidence type="ECO:0000313" key="2">
    <source>
        <dbReference type="Proteomes" id="UP001501495"/>
    </source>
</evidence>
<dbReference type="Proteomes" id="UP001501495">
    <property type="component" value="Unassembled WGS sequence"/>
</dbReference>
<comment type="caution">
    <text evidence="1">The sequence shown here is derived from an EMBL/GenBank/DDBJ whole genome shotgun (WGS) entry which is preliminary data.</text>
</comment>
<proteinExistence type="predicted"/>
<reference evidence="2" key="1">
    <citation type="journal article" date="2019" name="Int. J. Syst. Evol. Microbiol.">
        <title>The Global Catalogue of Microorganisms (GCM) 10K type strain sequencing project: providing services to taxonomists for standard genome sequencing and annotation.</title>
        <authorList>
            <consortium name="The Broad Institute Genomics Platform"/>
            <consortium name="The Broad Institute Genome Sequencing Center for Infectious Disease"/>
            <person name="Wu L."/>
            <person name="Ma J."/>
        </authorList>
    </citation>
    <scope>NUCLEOTIDE SEQUENCE [LARGE SCALE GENOMIC DNA]</scope>
    <source>
        <strain evidence="2">JCM 16703</strain>
    </source>
</reference>
<dbReference type="RefSeq" id="WP_344735325.1">
    <property type="nucleotide sequence ID" value="NZ_BAAAZH010000033.1"/>
</dbReference>
<organism evidence="1 2">
    <name type="scientific">Nocardioides fonticola</name>
    <dbReference type="NCBI Taxonomy" id="450363"/>
    <lineage>
        <taxon>Bacteria</taxon>
        <taxon>Bacillati</taxon>
        <taxon>Actinomycetota</taxon>
        <taxon>Actinomycetes</taxon>
        <taxon>Propionibacteriales</taxon>
        <taxon>Nocardioidaceae</taxon>
        <taxon>Nocardioides</taxon>
    </lineage>
</organism>
<accession>A0ABP7Y115</accession>
<keyword evidence="2" id="KW-1185">Reference proteome</keyword>
<name>A0ABP7Y115_9ACTN</name>
<dbReference type="EMBL" id="BAAAZH010000033">
    <property type="protein sequence ID" value="GAA4128686.1"/>
    <property type="molecule type" value="Genomic_DNA"/>
</dbReference>
<evidence type="ECO:0000313" key="1">
    <source>
        <dbReference type="EMBL" id="GAA4128686.1"/>
    </source>
</evidence>
<protein>
    <submittedName>
        <fullName evidence="1">Uncharacterized protein</fullName>
    </submittedName>
</protein>